<proteinExistence type="predicted"/>
<name>A0A0A9EMC3_ARUDO</name>
<accession>A0A0A9EMC3</accession>
<protein>
    <submittedName>
        <fullName evidence="1">Uncharacterized protein</fullName>
    </submittedName>
</protein>
<reference evidence="1" key="1">
    <citation type="submission" date="2014-09" db="EMBL/GenBank/DDBJ databases">
        <authorList>
            <person name="Magalhaes I.L.F."/>
            <person name="Oliveira U."/>
            <person name="Santos F.R."/>
            <person name="Vidigal T.H.D.A."/>
            <person name="Brescovit A.D."/>
            <person name="Santos A.J."/>
        </authorList>
    </citation>
    <scope>NUCLEOTIDE SEQUENCE</scope>
    <source>
        <tissue evidence="1">Shoot tissue taken approximately 20 cm above the soil surface</tissue>
    </source>
</reference>
<dbReference type="EMBL" id="GBRH01197782">
    <property type="protein sequence ID" value="JAE00114.1"/>
    <property type="molecule type" value="Transcribed_RNA"/>
</dbReference>
<reference evidence="1" key="2">
    <citation type="journal article" date="2015" name="Data Brief">
        <title>Shoot transcriptome of the giant reed, Arundo donax.</title>
        <authorList>
            <person name="Barrero R.A."/>
            <person name="Guerrero F.D."/>
            <person name="Moolhuijzen P."/>
            <person name="Goolsby J.A."/>
            <person name="Tidwell J."/>
            <person name="Bellgard S.E."/>
            <person name="Bellgard M.I."/>
        </authorList>
    </citation>
    <scope>NUCLEOTIDE SEQUENCE</scope>
    <source>
        <tissue evidence="1">Shoot tissue taken approximately 20 cm above the soil surface</tissue>
    </source>
</reference>
<dbReference type="AlphaFoldDB" id="A0A0A9EMC3"/>
<sequence>MRISCSGFFLGKRVRIVELLYRCLRTNQGNHLVN</sequence>
<organism evidence="1">
    <name type="scientific">Arundo donax</name>
    <name type="common">Giant reed</name>
    <name type="synonym">Donax arundinaceus</name>
    <dbReference type="NCBI Taxonomy" id="35708"/>
    <lineage>
        <taxon>Eukaryota</taxon>
        <taxon>Viridiplantae</taxon>
        <taxon>Streptophyta</taxon>
        <taxon>Embryophyta</taxon>
        <taxon>Tracheophyta</taxon>
        <taxon>Spermatophyta</taxon>
        <taxon>Magnoliopsida</taxon>
        <taxon>Liliopsida</taxon>
        <taxon>Poales</taxon>
        <taxon>Poaceae</taxon>
        <taxon>PACMAD clade</taxon>
        <taxon>Arundinoideae</taxon>
        <taxon>Arundineae</taxon>
        <taxon>Arundo</taxon>
    </lineage>
</organism>
<evidence type="ECO:0000313" key="1">
    <source>
        <dbReference type="EMBL" id="JAE00114.1"/>
    </source>
</evidence>